<evidence type="ECO:0000313" key="4">
    <source>
        <dbReference type="Proteomes" id="UP000654075"/>
    </source>
</evidence>
<gene>
    <name evidence="3" type="ORF">PGLA1383_LOCUS30150</name>
</gene>
<evidence type="ECO:0000256" key="2">
    <source>
        <dbReference type="SAM" id="SignalP"/>
    </source>
</evidence>
<dbReference type="EMBL" id="CAJNNV010025110">
    <property type="protein sequence ID" value="CAE8612358.1"/>
    <property type="molecule type" value="Genomic_DNA"/>
</dbReference>
<keyword evidence="1" id="KW-0812">Transmembrane</keyword>
<dbReference type="OrthoDB" id="4518at2759"/>
<dbReference type="OMA" id="PLIRYFW"/>
<protein>
    <submittedName>
        <fullName evidence="3">Uncharacterized protein</fullName>
    </submittedName>
</protein>
<dbReference type="PANTHER" id="PTHR47380">
    <property type="entry name" value="OS02G0533000 PROTEIN"/>
    <property type="match status" value="1"/>
</dbReference>
<dbReference type="Proteomes" id="UP000654075">
    <property type="component" value="Unassembled WGS sequence"/>
</dbReference>
<evidence type="ECO:0000256" key="1">
    <source>
        <dbReference type="SAM" id="Phobius"/>
    </source>
</evidence>
<feature type="chain" id="PRO_5033003112" evidence="2">
    <location>
        <begin position="30"/>
        <end position="551"/>
    </location>
</feature>
<organism evidence="3 4">
    <name type="scientific">Polarella glacialis</name>
    <name type="common">Dinoflagellate</name>
    <dbReference type="NCBI Taxonomy" id="89957"/>
    <lineage>
        <taxon>Eukaryota</taxon>
        <taxon>Sar</taxon>
        <taxon>Alveolata</taxon>
        <taxon>Dinophyceae</taxon>
        <taxon>Suessiales</taxon>
        <taxon>Suessiaceae</taxon>
        <taxon>Polarella</taxon>
    </lineage>
</organism>
<feature type="signal peptide" evidence="2">
    <location>
        <begin position="1"/>
        <end position="29"/>
    </location>
</feature>
<sequence>MASHGRCRPQARAIGICVCLMAMATTTCCRSFCPGPPGLRCRSAPPSAARRTQRRALGDDAVLWVPDSRLVKSIEKLGGRVTKADLASAGAQAAGLERELLQLARASGATLRVNDRGELLFDFPADLAIALRKSSRGAQLQQAWTKVSPWLSYGGRVLFGVSLLAMVVVLYSAVVILLTANASKNDNSSRSGGTSISMNMWFGSDIFWWILPRPYGYYRYETYGLYGSPQGPPKMSFFESVFSFVFGDGDPNTRLLTETRWQLIAETIAQNGGSVVADQLAPFLDAPSELYAEDQRSLDKAVLPALLRFRGRPEVSEDGTIVYVFPELQESRAAGELIVGNLSTREMKKQIAALGAKSKAVERSDIVADYRRATEAWKRRNPSSLAFLPEQELKFSEASNDQLLGCVGLGAFSLLAALFLGTQILNGHAQILARYHPVMRLVTRGYPLLLGYVVAFLGIPTWRWLRLRRENKRIQKDNAWRKKQAEKLQGPEGGIRARIASAARWAAQKLSFGQPIYDSSETASGKEEQDQAQELKSFDKRLESLADNLKG</sequence>
<feature type="transmembrane region" description="Helical" evidence="1">
    <location>
        <begin position="157"/>
        <end position="180"/>
    </location>
</feature>
<feature type="transmembrane region" description="Helical" evidence="1">
    <location>
        <begin position="445"/>
        <end position="465"/>
    </location>
</feature>
<evidence type="ECO:0000313" key="3">
    <source>
        <dbReference type="EMBL" id="CAE8612358.1"/>
    </source>
</evidence>
<reference evidence="3" key="1">
    <citation type="submission" date="2021-02" db="EMBL/GenBank/DDBJ databases">
        <authorList>
            <person name="Dougan E. K."/>
            <person name="Rhodes N."/>
            <person name="Thang M."/>
            <person name="Chan C."/>
        </authorList>
    </citation>
    <scope>NUCLEOTIDE SEQUENCE</scope>
</reference>
<keyword evidence="1" id="KW-0472">Membrane</keyword>
<keyword evidence="4" id="KW-1185">Reference proteome</keyword>
<proteinExistence type="predicted"/>
<name>A0A813FPR0_POLGL</name>
<feature type="transmembrane region" description="Helical" evidence="1">
    <location>
        <begin position="403"/>
        <end position="425"/>
    </location>
</feature>
<keyword evidence="2" id="KW-0732">Signal</keyword>
<dbReference type="AlphaFoldDB" id="A0A813FPR0"/>
<accession>A0A813FPR0</accession>
<dbReference type="PANTHER" id="PTHR47380:SF4">
    <property type="entry name" value="OS02G0533000 PROTEIN"/>
    <property type="match status" value="1"/>
</dbReference>
<keyword evidence="1" id="KW-1133">Transmembrane helix</keyword>
<dbReference type="InterPro" id="IPR044200">
    <property type="entry name" value="At5g03900-like"/>
</dbReference>
<comment type="caution">
    <text evidence="3">The sequence shown here is derived from an EMBL/GenBank/DDBJ whole genome shotgun (WGS) entry which is preliminary data.</text>
</comment>